<evidence type="ECO:0000256" key="3">
    <source>
        <dbReference type="ARBA" id="ARBA00022729"/>
    </source>
</evidence>
<dbReference type="AlphaFoldDB" id="A0ABD0Y5V1"/>
<evidence type="ECO:0000256" key="6">
    <source>
        <dbReference type="ARBA" id="ARBA00023170"/>
    </source>
</evidence>
<keyword evidence="7" id="KW-0325">Glycoprotein</keyword>
<dbReference type="SUPFAM" id="SSF53822">
    <property type="entry name" value="Periplasmic binding protein-like I"/>
    <property type="match status" value="1"/>
</dbReference>
<reference evidence="9 10" key="1">
    <citation type="submission" date="2024-07" db="EMBL/GenBank/DDBJ databases">
        <title>Chromosome-level genome assembly of the water stick insect Ranatra chinensis (Heteroptera: Nepidae).</title>
        <authorList>
            <person name="Liu X."/>
        </authorList>
    </citation>
    <scope>NUCLEOTIDE SEQUENCE [LARGE SCALE GENOMIC DNA]</scope>
    <source>
        <strain evidence="9">Cailab_2021Rc</strain>
        <tissue evidence="9">Muscle</tissue>
    </source>
</reference>
<evidence type="ECO:0000256" key="2">
    <source>
        <dbReference type="ARBA" id="ARBA00022692"/>
    </source>
</evidence>
<dbReference type="InterPro" id="IPR001828">
    <property type="entry name" value="ANF_lig-bd_rcpt"/>
</dbReference>
<organism evidence="9 10">
    <name type="scientific">Ranatra chinensis</name>
    <dbReference type="NCBI Taxonomy" id="642074"/>
    <lineage>
        <taxon>Eukaryota</taxon>
        <taxon>Metazoa</taxon>
        <taxon>Ecdysozoa</taxon>
        <taxon>Arthropoda</taxon>
        <taxon>Hexapoda</taxon>
        <taxon>Insecta</taxon>
        <taxon>Pterygota</taxon>
        <taxon>Neoptera</taxon>
        <taxon>Paraneoptera</taxon>
        <taxon>Hemiptera</taxon>
        <taxon>Heteroptera</taxon>
        <taxon>Panheteroptera</taxon>
        <taxon>Nepomorpha</taxon>
        <taxon>Nepidae</taxon>
        <taxon>Ranatrinae</taxon>
        <taxon>Ranatra</taxon>
    </lineage>
</organism>
<dbReference type="Proteomes" id="UP001558652">
    <property type="component" value="Unassembled WGS sequence"/>
</dbReference>
<keyword evidence="3" id="KW-0732">Signal</keyword>
<gene>
    <name evidence="9" type="ORF">AAG570_002901</name>
</gene>
<dbReference type="InterPro" id="IPR001170">
    <property type="entry name" value="ANPR/GUC"/>
</dbReference>
<evidence type="ECO:0000256" key="1">
    <source>
        <dbReference type="ARBA" id="ARBA00004479"/>
    </source>
</evidence>
<comment type="subcellular location">
    <subcellularLocation>
        <location evidence="1">Membrane</location>
        <topology evidence="1">Single-pass type I membrane protein</topology>
    </subcellularLocation>
</comment>
<proteinExistence type="predicted"/>
<evidence type="ECO:0000256" key="7">
    <source>
        <dbReference type="ARBA" id="ARBA00023180"/>
    </source>
</evidence>
<dbReference type="InterPro" id="IPR052612">
    <property type="entry name" value="ANP_Clearance_Receptor"/>
</dbReference>
<dbReference type="PRINTS" id="PR00255">
    <property type="entry name" value="NATPEPTIDER"/>
</dbReference>
<name>A0ABD0Y5V1_9HEMI</name>
<sequence length="101" mass="11354">AVQVKSLARQRYNFTFGPDPVSTFVTAFYDAVLLYALALNETLNMGGTQSDGAEITRRMWNRTFEGITGEVNIDDNGDRVTDYSLLDMDPETGKFKVITYQ</sequence>
<dbReference type="EMBL" id="JBFDAA010000013">
    <property type="protein sequence ID" value="KAL1122571.1"/>
    <property type="molecule type" value="Genomic_DNA"/>
</dbReference>
<comment type="caution">
    <text evidence="9">The sequence shown here is derived from an EMBL/GenBank/DDBJ whole genome shotgun (WGS) entry which is preliminary data.</text>
</comment>
<dbReference type="InterPro" id="IPR028082">
    <property type="entry name" value="Peripla_BP_I"/>
</dbReference>
<evidence type="ECO:0000313" key="9">
    <source>
        <dbReference type="EMBL" id="KAL1122571.1"/>
    </source>
</evidence>
<evidence type="ECO:0000256" key="4">
    <source>
        <dbReference type="ARBA" id="ARBA00022989"/>
    </source>
</evidence>
<keyword evidence="10" id="KW-1185">Reference proteome</keyword>
<keyword evidence="5" id="KW-0472">Membrane</keyword>
<keyword evidence="2" id="KW-0812">Transmembrane</keyword>
<keyword evidence="6" id="KW-0675">Receptor</keyword>
<protein>
    <recommendedName>
        <fullName evidence="8">Receptor ligand binding region domain-containing protein</fullName>
    </recommendedName>
</protein>
<evidence type="ECO:0000256" key="5">
    <source>
        <dbReference type="ARBA" id="ARBA00023136"/>
    </source>
</evidence>
<dbReference type="Gene3D" id="3.40.50.2300">
    <property type="match status" value="1"/>
</dbReference>
<feature type="non-terminal residue" evidence="9">
    <location>
        <position position="1"/>
    </location>
</feature>
<dbReference type="GO" id="GO:0016020">
    <property type="term" value="C:membrane"/>
    <property type="evidence" value="ECO:0007669"/>
    <property type="project" value="UniProtKB-SubCell"/>
</dbReference>
<dbReference type="PANTHER" id="PTHR44755:SF5">
    <property type="entry name" value="GUANYLATE CYCLASE"/>
    <property type="match status" value="1"/>
</dbReference>
<keyword evidence="4" id="KW-1133">Transmembrane helix</keyword>
<dbReference type="Pfam" id="PF01094">
    <property type="entry name" value="ANF_receptor"/>
    <property type="match status" value="1"/>
</dbReference>
<feature type="domain" description="Receptor ligand binding region" evidence="8">
    <location>
        <begin position="9"/>
        <end position="90"/>
    </location>
</feature>
<dbReference type="PANTHER" id="PTHR44755">
    <property type="entry name" value="NATRIURETIC PEPTIDE RECEPTOR 3-RELATED"/>
    <property type="match status" value="1"/>
</dbReference>
<evidence type="ECO:0000313" key="10">
    <source>
        <dbReference type="Proteomes" id="UP001558652"/>
    </source>
</evidence>
<accession>A0ABD0Y5V1</accession>
<evidence type="ECO:0000259" key="8">
    <source>
        <dbReference type="Pfam" id="PF01094"/>
    </source>
</evidence>